<evidence type="ECO:0000313" key="2">
    <source>
        <dbReference type="EMBL" id="DAD19721.1"/>
    </source>
</evidence>
<gene>
    <name evidence="2" type="ORF">HUJ06_021184</name>
</gene>
<dbReference type="AlphaFoldDB" id="A0A822XKQ3"/>
<accession>A0A822XKQ3</accession>
<dbReference type="Proteomes" id="UP000607653">
    <property type="component" value="Unassembled WGS sequence"/>
</dbReference>
<reference evidence="2 3" key="1">
    <citation type="journal article" date="2020" name="Mol. Biol. Evol.">
        <title>Distinct Expression and Methylation Patterns for Genes with Different Fates following a Single Whole-Genome Duplication in Flowering Plants.</title>
        <authorList>
            <person name="Shi T."/>
            <person name="Rahmani R.S."/>
            <person name="Gugger P.F."/>
            <person name="Wang M."/>
            <person name="Li H."/>
            <person name="Zhang Y."/>
            <person name="Li Z."/>
            <person name="Wang Q."/>
            <person name="Van de Peer Y."/>
            <person name="Marchal K."/>
            <person name="Chen J."/>
        </authorList>
    </citation>
    <scope>NUCLEOTIDE SEQUENCE [LARGE SCALE GENOMIC DNA]</scope>
    <source>
        <tissue evidence="2">Leaf</tissue>
    </source>
</reference>
<protein>
    <submittedName>
        <fullName evidence="2">Uncharacterized protein</fullName>
    </submittedName>
</protein>
<feature type="region of interest" description="Disordered" evidence="1">
    <location>
        <begin position="1"/>
        <end position="32"/>
    </location>
</feature>
<feature type="compositionally biased region" description="Polar residues" evidence="1">
    <location>
        <begin position="1"/>
        <end position="12"/>
    </location>
</feature>
<evidence type="ECO:0000256" key="1">
    <source>
        <dbReference type="SAM" id="MobiDB-lite"/>
    </source>
</evidence>
<proteinExistence type="predicted"/>
<sequence>MNKWLQSSSSPDQRFFRRTPVKGSSPDQSTHFRGNCWVPNFPSWNF</sequence>
<organism evidence="2 3">
    <name type="scientific">Nelumbo nucifera</name>
    <name type="common">Sacred lotus</name>
    <dbReference type="NCBI Taxonomy" id="4432"/>
    <lineage>
        <taxon>Eukaryota</taxon>
        <taxon>Viridiplantae</taxon>
        <taxon>Streptophyta</taxon>
        <taxon>Embryophyta</taxon>
        <taxon>Tracheophyta</taxon>
        <taxon>Spermatophyta</taxon>
        <taxon>Magnoliopsida</taxon>
        <taxon>Proteales</taxon>
        <taxon>Nelumbonaceae</taxon>
        <taxon>Nelumbo</taxon>
    </lineage>
</organism>
<comment type="caution">
    <text evidence="2">The sequence shown here is derived from an EMBL/GenBank/DDBJ whole genome shotgun (WGS) entry which is preliminary data.</text>
</comment>
<evidence type="ECO:0000313" key="3">
    <source>
        <dbReference type="Proteomes" id="UP000607653"/>
    </source>
</evidence>
<keyword evidence="3" id="KW-1185">Reference proteome</keyword>
<name>A0A822XKQ3_NELNU</name>
<dbReference type="EMBL" id="DUZY01000001">
    <property type="protein sequence ID" value="DAD19721.1"/>
    <property type="molecule type" value="Genomic_DNA"/>
</dbReference>